<dbReference type="InterPro" id="IPR045596">
    <property type="entry name" value="DUF6459"/>
</dbReference>
<dbReference type="OrthoDB" id="3266345at2"/>
<organism evidence="1 2">
    <name type="scientific">Candidatus Nanopelagicus hibericus</name>
    <dbReference type="NCBI Taxonomy" id="1884915"/>
    <lineage>
        <taxon>Bacteria</taxon>
        <taxon>Bacillati</taxon>
        <taxon>Actinomycetota</taxon>
        <taxon>Actinomycetes</taxon>
        <taxon>Candidatus Nanopelagicales</taxon>
        <taxon>Candidatus Nanopelagicaceae</taxon>
        <taxon>Candidatus Nanopelagicus</taxon>
    </lineage>
</organism>
<keyword evidence="2" id="KW-1185">Reference proteome</keyword>
<accession>A0A249K866</accession>
<evidence type="ECO:0000313" key="2">
    <source>
        <dbReference type="Proteomes" id="UP000217171"/>
    </source>
</evidence>
<gene>
    <name evidence="1" type="ORF">B1s21160_01200</name>
</gene>
<name>A0A249K866_9ACTN</name>
<dbReference type="EMBL" id="CP016771">
    <property type="protein sequence ID" value="ASY12984.1"/>
    <property type="molecule type" value="Genomic_DNA"/>
</dbReference>
<reference evidence="1 2" key="1">
    <citation type="submission" date="2016-07" db="EMBL/GenBank/DDBJ databases">
        <title>High microdiversification within the ubiquitous acI lineage of Actinobacteria.</title>
        <authorList>
            <person name="Neuenschwander S.M."/>
            <person name="Salcher M."/>
            <person name="Ghai R."/>
            <person name="Pernthaler J."/>
        </authorList>
    </citation>
    <scope>NUCLEOTIDE SEQUENCE [LARGE SCALE GENOMIC DNA]</scope>
    <source>
        <strain evidence="1">MMS-21-160</strain>
    </source>
</reference>
<dbReference type="Pfam" id="PF20060">
    <property type="entry name" value="DUF6459"/>
    <property type="match status" value="1"/>
</dbReference>
<dbReference type="KEGG" id="nhi:B1s21160_01200"/>
<protein>
    <submittedName>
        <fullName evidence="1">Uncharacterized protein</fullName>
    </submittedName>
</protein>
<sequence>MTITQSLPQEVPNQTKKLYLVPTTDKEFGNELSHPKFSPIPSSLAELPDLFQWSENFVIAVIEVWSGRRSALQLSRNCHRSVINKIIEEGKHLNQKCQIRKLYTNQPIEGVIEVVVTLRVQDRVRSLTLRFEGVDKRWICTDLNLL</sequence>
<proteinExistence type="predicted"/>
<dbReference type="AlphaFoldDB" id="A0A249K866"/>
<evidence type="ECO:0000313" key="1">
    <source>
        <dbReference type="EMBL" id="ASY12984.1"/>
    </source>
</evidence>
<dbReference type="RefSeq" id="WP_095672065.1">
    <property type="nucleotide sequence ID" value="NZ_CP016771.1"/>
</dbReference>
<dbReference type="Proteomes" id="UP000217171">
    <property type="component" value="Chromosome"/>
</dbReference>